<dbReference type="AlphaFoldDB" id="A0A3S5AUI1"/>
<dbReference type="Proteomes" id="UP000784294">
    <property type="component" value="Unassembled WGS sequence"/>
</dbReference>
<comment type="caution">
    <text evidence="2">The sequence shown here is derived from an EMBL/GenBank/DDBJ whole genome shotgun (WGS) entry which is preliminary data.</text>
</comment>
<dbReference type="EMBL" id="CAAALY010075353">
    <property type="protein sequence ID" value="VEL25645.1"/>
    <property type="molecule type" value="Genomic_DNA"/>
</dbReference>
<feature type="non-terminal residue" evidence="2">
    <location>
        <position position="1"/>
    </location>
</feature>
<evidence type="ECO:0000313" key="2">
    <source>
        <dbReference type="EMBL" id="VEL25645.1"/>
    </source>
</evidence>
<feature type="signal peptide" evidence="1">
    <location>
        <begin position="1"/>
        <end position="24"/>
    </location>
</feature>
<reference evidence="2" key="1">
    <citation type="submission" date="2018-11" db="EMBL/GenBank/DDBJ databases">
        <authorList>
            <consortium name="Pathogen Informatics"/>
        </authorList>
    </citation>
    <scope>NUCLEOTIDE SEQUENCE</scope>
</reference>
<gene>
    <name evidence="2" type="ORF">PXEA_LOCUS19085</name>
</gene>
<sequence length="148" mass="15674">MYSAFSDLSVSMFLLSLCGDLSKASLPTETVKLSTFETDLLTISQASADSEIPSSFLISKTQAKQFRIQHLNSLCSTVCPTDNLQTRIDANLEEVGLTSPTSLTSEPQSSSILSITESAQVNEVSGFDGVLNLINQSGLNSGSASLDS</sequence>
<accession>A0A3S5AUI1</accession>
<evidence type="ECO:0000256" key="1">
    <source>
        <dbReference type="SAM" id="SignalP"/>
    </source>
</evidence>
<keyword evidence="1" id="KW-0732">Signal</keyword>
<keyword evidence="3" id="KW-1185">Reference proteome</keyword>
<organism evidence="2 3">
    <name type="scientific">Protopolystoma xenopodis</name>
    <dbReference type="NCBI Taxonomy" id="117903"/>
    <lineage>
        <taxon>Eukaryota</taxon>
        <taxon>Metazoa</taxon>
        <taxon>Spiralia</taxon>
        <taxon>Lophotrochozoa</taxon>
        <taxon>Platyhelminthes</taxon>
        <taxon>Monogenea</taxon>
        <taxon>Polyopisthocotylea</taxon>
        <taxon>Polystomatidea</taxon>
        <taxon>Polystomatidae</taxon>
        <taxon>Protopolystoma</taxon>
    </lineage>
</organism>
<protein>
    <submittedName>
        <fullName evidence="2">Uncharacterized protein</fullName>
    </submittedName>
</protein>
<proteinExistence type="predicted"/>
<name>A0A3S5AUI1_9PLAT</name>
<feature type="chain" id="PRO_5018557260" evidence="1">
    <location>
        <begin position="25"/>
        <end position="148"/>
    </location>
</feature>
<evidence type="ECO:0000313" key="3">
    <source>
        <dbReference type="Proteomes" id="UP000784294"/>
    </source>
</evidence>